<organism evidence="3 4">
    <name type="scientific">Penicillium angulare</name>
    <dbReference type="NCBI Taxonomy" id="116970"/>
    <lineage>
        <taxon>Eukaryota</taxon>
        <taxon>Fungi</taxon>
        <taxon>Dikarya</taxon>
        <taxon>Ascomycota</taxon>
        <taxon>Pezizomycotina</taxon>
        <taxon>Eurotiomycetes</taxon>
        <taxon>Eurotiomycetidae</taxon>
        <taxon>Eurotiales</taxon>
        <taxon>Aspergillaceae</taxon>
        <taxon>Penicillium</taxon>
    </lineage>
</organism>
<dbReference type="PANTHER" id="PTHR37534:SF49">
    <property type="entry name" value="LYSINE BIOSYNTHESIS REGULATORY PROTEIN LYS14"/>
    <property type="match status" value="1"/>
</dbReference>
<dbReference type="PANTHER" id="PTHR37534">
    <property type="entry name" value="TRANSCRIPTIONAL ACTIVATOR PROTEIN UGA3"/>
    <property type="match status" value="1"/>
</dbReference>
<comment type="caution">
    <text evidence="3">The sequence shown here is derived from an EMBL/GenBank/DDBJ whole genome shotgun (WGS) entry which is preliminary data.</text>
</comment>
<reference evidence="3" key="1">
    <citation type="submission" date="2022-11" db="EMBL/GenBank/DDBJ databases">
        <authorList>
            <person name="Petersen C."/>
        </authorList>
    </citation>
    <scope>NUCLEOTIDE SEQUENCE</scope>
    <source>
        <strain evidence="3">IBT 30069</strain>
    </source>
</reference>
<dbReference type="InterPro" id="IPR021858">
    <property type="entry name" value="Fun_TF"/>
</dbReference>
<evidence type="ECO:0000313" key="3">
    <source>
        <dbReference type="EMBL" id="KAJ5100381.1"/>
    </source>
</evidence>
<name>A0A9W9KC68_9EURO</name>
<keyword evidence="2" id="KW-0539">Nucleus</keyword>
<dbReference type="GO" id="GO:0003700">
    <property type="term" value="F:DNA-binding transcription factor activity"/>
    <property type="evidence" value="ECO:0007669"/>
    <property type="project" value="TreeGrafter"/>
</dbReference>
<dbReference type="Proteomes" id="UP001149165">
    <property type="component" value="Unassembled WGS sequence"/>
</dbReference>
<proteinExistence type="predicted"/>
<dbReference type="GO" id="GO:0005634">
    <property type="term" value="C:nucleus"/>
    <property type="evidence" value="ECO:0007669"/>
    <property type="project" value="UniProtKB-SubCell"/>
</dbReference>
<evidence type="ECO:0000256" key="2">
    <source>
        <dbReference type="ARBA" id="ARBA00023242"/>
    </source>
</evidence>
<protein>
    <submittedName>
        <fullName evidence="3">Uncharacterized protein</fullName>
    </submittedName>
</protein>
<accession>A0A9W9KC68</accession>
<keyword evidence="4" id="KW-1185">Reference proteome</keyword>
<dbReference type="Pfam" id="PF11951">
    <property type="entry name" value="Fungal_trans_2"/>
    <property type="match status" value="1"/>
</dbReference>
<evidence type="ECO:0000313" key="4">
    <source>
        <dbReference type="Proteomes" id="UP001149165"/>
    </source>
</evidence>
<dbReference type="OrthoDB" id="4158070at2759"/>
<gene>
    <name evidence="3" type="ORF">N7456_006433</name>
</gene>
<dbReference type="AlphaFoldDB" id="A0A9W9KC68"/>
<sequence>MKKRFANPKALTFFINTFNDDIENYLKILHPEDNSTSQSSISASGHIYLKLEDEISNIEQYLSRPSFAQPKEKDRDCEPNTFTDKFNPNMNNYSMIRARIPRSLSIAPFLDELDGHILQYYDKVVCSVTTLLDDKEHNPHRFVLLPLTGISNRIRTAILAIGATKLAHRDSRFRHKALIHRQQVMVQLSTCLRGMEFDNTQYLEALSSTLILCWCDISDLCRSTWTKHLLGLSAILEECPEELYHDEQASKLIQTCRQYLVYHLIMAKATIFSSSVLQNFETALSKNMVIWKNWKQREPNFVNGFQSNDLCFGYELNTDQGESNQAVGSYDAMDCIEPHQGFSNTLLLLINKICDLANFRVELESADLISKFEEIQCNLENLSQIPPDVEPGQFNEILIVKDNIVSENDVLQKKRRLDSMIATAEANRLAALLFLEETFSLRFPQTTLGTKSKRAMLIERILSLAEDICEKDTLTAALPIWPMFLAGCSAGERDRLRVLNILEKFQRDGSFGV</sequence>
<comment type="subcellular location">
    <subcellularLocation>
        <location evidence="1">Nucleus</location>
    </subcellularLocation>
</comment>
<evidence type="ECO:0000256" key="1">
    <source>
        <dbReference type="ARBA" id="ARBA00004123"/>
    </source>
</evidence>
<reference evidence="3" key="2">
    <citation type="journal article" date="2023" name="IMA Fungus">
        <title>Comparative genomic study of the Penicillium genus elucidates a diverse pangenome and 15 lateral gene transfer events.</title>
        <authorList>
            <person name="Petersen C."/>
            <person name="Sorensen T."/>
            <person name="Nielsen M.R."/>
            <person name="Sondergaard T.E."/>
            <person name="Sorensen J.L."/>
            <person name="Fitzpatrick D.A."/>
            <person name="Frisvad J.C."/>
            <person name="Nielsen K.L."/>
        </authorList>
    </citation>
    <scope>NUCLEOTIDE SEQUENCE</scope>
    <source>
        <strain evidence="3">IBT 30069</strain>
    </source>
</reference>
<dbReference type="GO" id="GO:0045944">
    <property type="term" value="P:positive regulation of transcription by RNA polymerase II"/>
    <property type="evidence" value="ECO:0007669"/>
    <property type="project" value="TreeGrafter"/>
</dbReference>
<dbReference type="GO" id="GO:0000976">
    <property type="term" value="F:transcription cis-regulatory region binding"/>
    <property type="evidence" value="ECO:0007669"/>
    <property type="project" value="TreeGrafter"/>
</dbReference>
<dbReference type="EMBL" id="JAPQKH010000004">
    <property type="protein sequence ID" value="KAJ5100381.1"/>
    <property type="molecule type" value="Genomic_DNA"/>
</dbReference>